<dbReference type="Proteomes" id="UP001155034">
    <property type="component" value="Unassembled WGS sequence"/>
</dbReference>
<dbReference type="PANTHER" id="PTHR31727:SF6">
    <property type="entry name" value="OLEOYL-ACYL CARRIER PROTEIN THIOESTERASE 1, CHLOROPLASTIC"/>
    <property type="match status" value="1"/>
</dbReference>
<feature type="domain" description="Acyl-ACP thioesterase-like C-terminal" evidence="9">
    <location>
        <begin position="152"/>
        <end position="247"/>
    </location>
</feature>
<dbReference type="Proteomes" id="UP001155040">
    <property type="component" value="Unassembled WGS sequence"/>
</dbReference>
<gene>
    <name evidence="13" type="ORF">GGP45_000955</name>
    <name evidence="10" type="ORF">GGP61_002149</name>
    <name evidence="11" type="ORF">GGP82_003197</name>
    <name evidence="12" type="ORF">GGQ01_002079</name>
</gene>
<accession>A0A840D997</accession>
<dbReference type="EMBL" id="JANTYZ010000016">
    <property type="protein sequence ID" value="MCS3866619.1"/>
    <property type="molecule type" value="Genomic_DNA"/>
</dbReference>
<dbReference type="InterPro" id="IPR049427">
    <property type="entry name" value="Acyl-ACP_TE_C"/>
</dbReference>
<evidence type="ECO:0000259" key="8">
    <source>
        <dbReference type="Pfam" id="PF01643"/>
    </source>
</evidence>
<dbReference type="Pfam" id="PF20791">
    <property type="entry name" value="Acyl-ACP_TE_C"/>
    <property type="match status" value="1"/>
</dbReference>
<dbReference type="GO" id="GO:0000036">
    <property type="term" value="F:acyl carrier activity"/>
    <property type="evidence" value="ECO:0007669"/>
    <property type="project" value="TreeGrafter"/>
</dbReference>
<keyword evidence="4" id="KW-0276">Fatty acid metabolism</keyword>
<evidence type="ECO:0000256" key="4">
    <source>
        <dbReference type="ARBA" id="ARBA00022832"/>
    </source>
</evidence>
<comment type="similarity">
    <text evidence="1">Belongs to the acyl-ACP thioesterase family.</text>
</comment>
<dbReference type="InterPro" id="IPR029069">
    <property type="entry name" value="HotDog_dom_sf"/>
</dbReference>
<dbReference type="GO" id="GO:0016297">
    <property type="term" value="F:fatty acyl-[ACP] hydrolase activity"/>
    <property type="evidence" value="ECO:0007669"/>
    <property type="project" value="InterPro"/>
</dbReference>
<dbReference type="SUPFAM" id="SSF54637">
    <property type="entry name" value="Thioesterase/thiol ester dehydrase-isomerase"/>
    <property type="match status" value="2"/>
</dbReference>
<dbReference type="EMBL" id="JANUBF010000012">
    <property type="protein sequence ID" value="MCS4037007.1"/>
    <property type="molecule type" value="Genomic_DNA"/>
</dbReference>
<dbReference type="Pfam" id="PF01643">
    <property type="entry name" value="Acyl-ACP_TE"/>
    <property type="match status" value="1"/>
</dbReference>
<dbReference type="Proteomes" id="UP001155144">
    <property type="component" value="Unassembled WGS sequence"/>
</dbReference>
<dbReference type="CDD" id="cd00586">
    <property type="entry name" value="4HBT"/>
    <property type="match status" value="1"/>
</dbReference>
<keyword evidence="3" id="KW-0378">Hydrolase</keyword>
<evidence type="ECO:0000256" key="6">
    <source>
        <dbReference type="ARBA" id="ARBA00023098"/>
    </source>
</evidence>
<dbReference type="EMBL" id="JANUBL010000001">
    <property type="protein sequence ID" value="MCS4120637.1"/>
    <property type="molecule type" value="Genomic_DNA"/>
</dbReference>
<evidence type="ECO:0000256" key="7">
    <source>
        <dbReference type="ARBA" id="ARBA00023160"/>
    </source>
</evidence>
<evidence type="ECO:0000256" key="1">
    <source>
        <dbReference type="ARBA" id="ARBA00006500"/>
    </source>
</evidence>
<proteinExistence type="inferred from homology"/>
<evidence type="ECO:0000313" key="10">
    <source>
        <dbReference type="EMBL" id="MCS3710536.1"/>
    </source>
</evidence>
<dbReference type="GeneID" id="83726887"/>
<dbReference type="InterPro" id="IPR045023">
    <property type="entry name" value="FATA/B"/>
</dbReference>
<keyword evidence="2" id="KW-0444">Lipid biosynthesis</keyword>
<evidence type="ECO:0000256" key="2">
    <source>
        <dbReference type="ARBA" id="ARBA00022516"/>
    </source>
</evidence>
<feature type="domain" description="Acyl-ACP thioesterase N-terminal hotdog" evidence="8">
    <location>
        <begin position="8"/>
        <end position="123"/>
    </location>
</feature>
<evidence type="ECO:0000313" key="12">
    <source>
        <dbReference type="EMBL" id="MCS4037007.1"/>
    </source>
</evidence>
<dbReference type="EMBL" id="JANUAE010000007">
    <property type="protein sequence ID" value="MCS3710536.1"/>
    <property type="molecule type" value="Genomic_DNA"/>
</dbReference>
<dbReference type="AlphaFoldDB" id="A0A840D997"/>
<protein>
    <submittedName>
        <fullName evidence="12">Acyl-ACP thioesterase</fullName>
    </submittedName>
</protein>
<keyword evidence="7" id="KW-0275">Fatty acid biosynthesis</keyword>
<keyword evidence="6" id="KW-0443">Lipid metabolism</keyword>
<sequence length="248" mass="27961">MTAGIWTDEVRVRSYDVTPQGTASVLTLADYFQEAAGRHAAELGVSMTDLRADGQAWVLAFMHMQVERLPHQNESLRIETWPSGLESASAHREFVFHDEEGTVLAGGTSRWFVFDVDRRRPVRPPRVLADIEGPDRPGPIDQDLDALSAPAHTDREQTFTARYHDLDLNRHVNNVRYLEWALETLPAAVLDERRCLGFAVQFEAETRLGDPVRASAEQIEDGGTLRVRHRLAHAESDQTLALVRTTWL</sequence>
<dbReference type="Gene3D" id="3.10.129.10">
    <property type="entry name" value="Hotdog Thioesterase"/>
    <property type="match status" value="1"/>
</dbReference>
<comment type="caution">
    <text evidence="12">The sequence shown here is derived from an EMBL/GenBank/DDBJ whole genome shotgun (WGS) entry which is preliminary data.</text>
</comment>
<dbReference type="RefSeq" id="WP_011402843.1">
    <property type="nucleotide sequence ID" value="NZ_CALTRY010000012.1"/>
</dbReference>
<evidence type="ECO:0000313" key="11">
    <source>
        <dbReference type="EMBL" id="MCS3866619.1"/>
    </source>
</evidence>
<organism evidence="12 14">
    <name type="scientific">Salinibacter ruber</name>
    <dbReference type="NCBI Taxonomy" id="146919"/>
    <lineage>
        <taxon>Bacteria</taxon>
        <taxon>Pseudomonadati</taxon>
        <taxon>Rhodothermota</taxon>
        <taxon>Rhodothermia</taxon>
        <taxon>Rhodothermales</taxon>
        <taxon>Salinibacteraceae</taxon>
        <taxon>Salinibacter</taxon>
    </lineage>
</organism>
<dbReference type="InterPro" id="IPR002864">
    <property type="entry name" value="Acyl-ACP_thioesterase_NHD"/>
</dbReference>
<dbReference type="PANTHER" id="PTHR31727">
    <property type="entry name" value="OLEOYL-ACYL CARRIER PROTEIN THIOESTERASE 1, CHLOROPLASTIC"/>
    <property type="match status" value="1"/>
</dbReference>
<evidence type="ECO:0000256" key="3">
    <source>
        <dbReference type="ARBA" id="ARBA00022801"/>
    </source>
</evidence>
<evidence type="ECO:0000313" key="14">
    <source>
        <dbReference type="Proteomes" id="UP001155040"/>
    </source>
</evidence>
<keyword evidence="5" id="KW-0809">Transit peptide</keyword>
<dbReference type="Proteomes" id="UP001155057">
    <property type="component" value="Unassembled WGS sequence"/>
</dbReference>
<name>A0A840D997_9BACT</name>
<evidence type="ECO:0000256" key="5">
    <source>
        <dbReference type="ARBA" id="ARBA00022946"/>
    </source>
</evidence>
<evidence type="ECO:0000259" key="9">
    <source>
        <dbReference type="Pfam" id="PF20791"/>
    </source>
</evidence>
<evidence type="ECO:0000313" key="13">
    <source>
        <dbReference type="EMBL" id="MCS4120637.1"/>
    </source>
</evidence>
<reference evidence="12" key="1">
    <citation type="submission" date="2022-08" db="EMBL/GenBank/DDBJ databases">
        <title>Genomic Encyclopedia of Type Strains, Phase V (KMG-V): Genome sequencing to study the core and pangenomes of soil and plant-associated prokaryotes.</title>
        <authorList>
            <person name="Whitman W."/>
        </authorList>
    </citation>
    <scope>NUCLEOTIDE SEQUENCE</scope>
    <source>
        <strain evidence="11">SP2016B</strain>
        <strain evidence="12">SP3012</strain>
        <strain evidence="13">SP3026</strain>
        <strain evidence="10">SP3049</strain>
    </source>
</reference>